<comment type="caution">
    <text evidence="1">The sequence shown here is derived from an EMBL/GenBank/DDBJ whole genome shotgun (WGS) entry which is preliminary data.</text>
</comment>
<protein>
    <recommendedName>
        <fullName evidence="3">F-box domain-containing protein</fullName>
    </recommendedName>
</protein>
<organism evidence="1 2">
    <name type="scientific">Lentinula raphanica</name>
    <dbReference type="NCBI Taxonomy" id="153919"/>
    <lineage>
        <taxon>Eukaryota</taxon>
        <taxon>Fungi</taxon>
        <taxon>Dikarya</taxon>
        <taxon>Basidiomycota</taxon>
        <taxon>Agaricomycotina</taxon>
        <taxon>Agaricomycetes</taxon>
        <taxon>Agaricomycetidae</taxon>
        <taxon>Agaricales</taxon>
        <taxon>Marasmiineae</taxon>
        <taxon>Omphalotaceae</taxon>
        <taxon>Lentinula</taxon>
    </lineage>
</organism>
<sequence>MEADFTTQLRMTISNTINIERLQIYSLSHLFPGPYAICVEDSLPKRLTSLTLGFPWYTMRKRFCESVLTPFTSLEHLSLQCSGHFRTDYSVDVEVTLPKLVFYHGPSLLLKSLAHGSQKLSSLTLEVFTPTELGDSLSDDQTLKHLNRIGSKDEGGRDVAMLSFLKIVCDTQEAANAALEFIPQVEHLSLLCTLPDWITHGRLPSHDNFNLDFLSRTPSLRIFSLQYVHSKQFLPWDTGSIAESLGEMNASLVEVNIYGNTYRKSITTTGKSWSRVLV</sequence>
<dbReference type="Proteomes" id="UP001163846">
    <property type="component" value="Unassembled WGS sequence"/>
</dbReference>
<evidence type="ECO:0000313" key="1">
    <source>
        <dbReference type="EMBL" id="KAJ3841210.1"/>
    </source>
</evidence>
<reference evidence="1" key="1">
    <citation type="submission" date="2022-08" db="EMBL/GenBank/DDBJ databases">
        <authorList>
            <consortium name="DOE Joint Genome Institute"/>
            <person name="Min B."/>
            <person name="Riley R."/>
            <person name="Sierra-Patev S."/>
            <person name="Naranjo-Ortiz M."/>
            <person name="Looney B."/>
            <person name="Konkel Z."/>
            <person name="Slot J.C."/>
            <person name="Sakamoto Y."/>
            <person name="Steenwyk J.L."/>
            <person name="Rokas A."/>
            <person name="Carro J."/>
            <person name="Camarero S."/>
            <person name="Ferreira P."/>
            <person name="Molpeceres G."/>
            <person name="Ruiz-Duenas F.J."/>
            <person name="Serrano A."/>
            <person name="Henrissat B."/>
            <person name="Drula E."/>
            <person name="Hughes K.W."/>
            <person name="Mata J.L."/>
            <person name="Ishikawa N.K."/>
            <person name="Vargas-Isla R."/>
            <person name="Ushijima S."/>
            <person name="Smith C.A."/>
            <person name="Ahrendt S."/>
            <person name="Andreopoulos W."/>
            <person name="He G."/>
            <person name="Labutti K."/>
            <person name="Lipzen A."/>
            <person name="Ng V."/>
            <person name="Sandor L."/>
            <person name="Barry K."/>
            <person name="Martinez A.T."/>
            <person name="Xiao Y."/>
            <person name="Gibbons J.G."/>
            <person name="Terashima K."/>
            <person name="Hibbett D.S."/>
            <person name="Grigoriev I.V."/>
        </authorList>
    </citation>
    <scope>NUCLEOTIDE SEQUENCE</scope>
    <source>
        <strain evidence="1">TFB9207</strain>
    </source>
</reference>
<dbReference type="EMBL" id="MU806048">
    <property type="protein sequence ID" value="KAJ3841210.1"/>
    <property type="molecule type" value="Genomic_DNA"/>
</dbReference>
<accession>A0AA38PEJ4</accession>
<dbReference type="AlphaFoldDB" id="A0AA38PEJ4"/>
<dbReference type="SUPFAM" id="SSF52047">
    <property type="entry name" value="RNI-like"/>
    <property type="match status" value="1"/>
</dbReference>
<gene>
    <name evidence="1" type="ORF">F5878DRAFT_28705</name>
</gene>
<evidence type="ECO:0008006" key="3">
    <source>
        <dbReference type="Google" id="ProtNLM"/>
    </source>
</evidence>
<name>A0AA38PEJ4_9AGAR</name>
<proteinExistence type="predicted"/>
<keyword evidence="2" id="KW-1185">Reference proteome</keyword>
<evidence type="ECO:0000313" key="2">
    <source>
        <dbReference type="Proteomes" id="UP001163846"/>
    </source>
</evidence>